<feature type="region of interest" description="Disordered" evidence="3">
    <location>
        <begin position="144"/>
        <end position="185"/>
    </location>
</feature>
<dbReference type="InterPro" id="IPR001969">
    <property type="entry name" value="Aspartic_peptidase_AS"/>
</dbReference>
<dbReference type="InterPro" id="IPR021109">
    <property type="entry name" value="Peptidase_aspartic_dom_sf"/>
</dbReference>
<feature type="region of interest" description="Disordered" evidence="3">
    <location>
        <begin position="114"/>
        <end position="133"/>
    </location>
</feature>
<dbReference type="Gene3D" id="1.10.340.70">
    <property type="match status" value="1"/>
</dbReference>
<protein>
    <recommendedName>
        <fullName evidence="1">RNA-directed DNA polymerase</fullName>
        <ecNumber evidence="1">2.7.7.49</ecNumber>
    </recommendedName>
</protein>
<dbReference type="GO" id="GO:0004190">
    <property type="term" value="F:aspartic-type endopeptidase activity"/>
    <property type="evidence" value="ECO:0007669"/>
    <property type="project" value="InterPro"/>
</dbReference>
<evidence type="ECO:0000256" key="3">
    <source>
        <dbReference type="SAM" id="MobiDB-lite"/>
    </source>
</evidence>
<dbReference type="SUPFAM" id="SSF50630">
    <property type="entry name" value="Acid proteases"/>
    <property type="match status" value="1"/>
</dbReference>
<feature type="compositionally biased region" description="Basic and acidic residues" evidence="3">
    <location>
        <begin position="153"/>
        <end position="162"/>
    </location>
</feature>
<feature type="domain" description="Peptidase A2" evidence="4">
    <location>
        <begin position="12"/>
        <end position="48"/>
    </location>
</feature>
<evidence type="ECO:0000256" key="1">
    <source>
        <dbReference type="ARBA" id="ARBA00012493"/>
    </source>
</evidence>
<dbReference type="InterPro" id="IPR041588">
    <property type="entry name" value="Integrase_H2C2"/>
</dbReference>
<feature type="non-terminal residue" evidence="5">
    <location>
        <position position="1"/>
    </location>
</feature>
<evidence type="ECO:0000313" key="5">
    <source>
        <dbReference type="EMBL" id="JAR91093.1"/>
    </source>
</evidence>
<reference evidence="5" key="1">
    <citation type="journal article" date="2018" name="PLoS Negl. Trop. Dis.">
        <title>Sialome diversity of ticks revealed by RNAseq of single tick salivary glands.</title>
        <authorList>
            <person name="Perner J."/>
            <person name="Kropackova S."/>
            <person name="Kopacek P."/>
            <person name="Ribeiro J.M."/>
        </authorList>
    </citation>
    <scope>NUCLEOTIDE SEQUENCE</scope>
    <source>
        <strain evidence="5">Siblings of single egg batch collected in Ceske Budejovice</strain>
        <tissue evidence="5">Salivary glands</tissue>
    </source>
</reference>
<dbReference type="GO" id="GO:0003964">
    <property type="term" value="F:RNA-directed DNA polymerase activity"/>
    <property type="evidence" value="ECO:0007669"/>
    <property type="project" value="UniProtKB-EC"/>
</dbReference>
<name>A0A147BJX6_IXORI</name>
<dbReference type="AlphaFoldDB" id="A0A147BJX6"/>
<organism evidence="5">
    <name type="scientific">Ixodes ricinus</name>
    <name type="common">Common tick</name>
    <name type="synonym">Acarus ricinus</name>
    <dbReference type="NCBI Taxonomy" id="34613"/>
    <lineage>
        <taxon>Eukaryota</taxon>
        <taxon>Metazoa</taxon>
        <taxon>Ecdysozoa</taxon>
        <taxon>Arthropoda</taxon>
        <taxon>Chelicerata</taxon>
        <taxon>Arachnida</taxon>
        <taxon>Acari</taxon>
        <taxon>Parasitiformes</taxon>
        <taxon>Ixodida</taxon>
        <taxon>Ixodoidea</taxon>
        <taxon>Ixodidae</taxon>
        <taxon>Ixodinae</taxon>
        <taxon>Ixodes</taxon>
    </lineage>
</organism>
<feature type="compositionally biased region" description="Polar residues" evidence="3">
    <location>
        <begin position="163"/>
        <end position="172"/>
    </location>
</feature>
<dbReference type="InterPro" id="IPR001995">
    <property type="entry name" value="Peptidase_A2_cat"/>
</dbReference>
<dbReference type="Pfam" id="PF17921">
    <property type="entry name" value="Integrase_H2C2"/>
    <property type="match status" value="1"/>
</dbReference>
<dbReference type="FunFam" id="1.10.340.70:FF:000001">
    <property type="entry name" value="Retrovirus-related Pol polyprotein from transposon gypsy-like Protein"/>
    <property type="match status" value="1"/>
</dbReference>
<keyword evidence="2" id="KW-0378">Hydrolase</keyword>
<sequence>RGVTLDCGGTTVGAVLDTGSEVTVLRASVVPPALWEPSGTIKLVSAFGQKHTARVVRLPISPRREGEVSLNGPVSLLCAVTEQLTPQINCLLSMEDWELLSRTKSVTACPPVRSAAVSQRHNPPNEGRPTTPDVAFMTGMPAEETGVANTGNRDPEEKREGDSPTTKAFQGEQTRDPTLRRARRDARVGKGGMFTENGILFHWGSFAGTRVKQLVLPKTRRGEVLLLAHESFLGGRLGRKKTRDRIRYSFYWPDMEREVREHCQSCRGCLFDARKSEPHETLLARRLQTAMFPLTRPVGCRRKEL</sequence>
<dbReference type="PANTHER" id="PTHR37984">
    <property type="entry name" value="PROTEIN CBG26694"/>
    <property type="match status" value="1"/>
</dbReference>
<evidence type="ECO:0000259" key="4">
    <source>
        <dbReference type="PROSITE" id="PS50175"/>
    </source>
</evidence>
<feature type="non-terminal residue" evidence="5">
    <location>
        <position position="305"/>
    </location>
</feature>
<dbReference type="InterPro" id="IPR050951">
    <property type="entry name" value="Retrovirus_Pol_polyprotein"/>
</dbReference>
<dbReference type="PROSITE" id="PS50175">
    <property type="entry name" value="ASP_PROT_RETROV"/>
    <property type="match status" value="1"/>
</dbReference>
<evidence type="ECO:0000256" key="2">
    <source>
        <dbReference type="ARBA" id="ARBA00022801"/>
    </source>
</evidence>
<dbReference type="GO" id="GO:0006508">
    <property type="term" value="P:proteolysis"/>
    <property type="evidence" value="ECO:0007669"/>
    <property type="project" value="InterPro"/>
</dbReference>
<accession>A0A147BJX6</accession>
<dbReference type="PANTHER" id="PTHR37984:SF15">
    <property type="entry name" value="INTEGRASE CATALYTIC DOMAIN-CONTAINING PROTEIN"/>
    <property type="match status" value="1"/>
</dbReference>
<proteinExistence type="predicted"/>
<dbReference type="EC" id="2.7.7.49" evidence="1"/>
<dbReference type="EMBL" id="GEGO01004311">
    <property type="protein sequence ID" value="JAR91093.1"/>
    <property type="molecule type" value="Transcribed_RNA"/>
</dbReference>
<dbReference type="PROSITE" id="PS00141">
    <property type="entry name" value="ASP_PROTEASE"/>
    <property type="match status" value="1"/>
</dbReference>